<proteinExistence type="predicted"/>
<dbReference type="EMBL" id="CANHGI010000005">
    <property type="protein sequence ID" value="CAI5453617.1"/>
    <property type="molecule type" value="Genomic_DNA"/>
</dbReference>
<feature type="transmembrane region" description="Helical" evidence="1">
    <location>
        <begin position="43"/>
        <end position="72"/>
    </location>
</feature>
<keyword evidence="1" id="KW-1133">Transmembrane helix</keyword>
<dbReference type="OrthoDB" id="5865508at2759"/>
<evidence type="ECO:0000313" key="2">
    <source>
        <dbReference type="EMBL" id="CAI5453617.1"/>
    </source>
</evidence>
<feature type="transmembrane region" description="Helical" evidence="1">
    <location>
        <begin position="6"/>
        <end position="31"/>
    </location>
</feature>
<keyword evidence="1" id="KW-0472">Membrane</keyword>
<reference evidence="2" key="1">
    <citation type="submission" date="2022-11" db="EMBL/GenBank/DDBJ databases">
        <authorList>
            <person name="Kikuchi T."/>
        </authorList>
    </citation>
    <scope>NUCLEOTIDE SEQUENCE</scope>
    <source>
        <strain evidence="2">PS1010</strain>
    </source>
</reference>
<organism evidence="2 3">
    <name type="scientific">Caenorhabditis angaria</name>
    <dbReference type="NCBI Taxonomy" id="860376"/>
    <lineage>
        <taxon>Eukaryota</taxon>
        <taxon>Metazoa</taxon>
        <taxon>Ecdysozoa</taxon>
        <taxon>Nematoda</taxon>
        <taxon>Chromadorea</taxon>
        <taxon>Rhabditida</taxon>
        <taxon>Rhabditina</taxon>
        <taxon>Rhabditomorpha</taxon>
        <taxon>Rhabditoidea</taxon>
        <taxon>Rhabditidae</taxon>
        <taxon>Peloderinae</taxon>
        <taxon>Caenorhabditis</taxon>
    </lineage>
</organism>
<feature type="transmembrane region" description="Helical" evidence="1">
    <location>
        <begin position="123"/>
        <end position="142"/>
    </location>
</feature>
<dbReference type="Proteomes" id="UP001152747">
    <property type="component" value="Unassembled WGS sequence"/>
</dbReference>
<name>A0A9P1IYK3_9PELO</name>
<gene>
    <name evidence="2" type="ORF">CAMP_LOCUS16254</name>
</gene>
<dbReference type="AlphaFoldDB" id="A0A9P1IYK3"/>
<evidence type="ECO:0000256" key="1">
    <source>
        <dbReference type="SAM" id="Phobius"/>
    </source>
</evidence>
<protein>
    <submittedName>
        <fullName evidence="2">Uncharacterized protein</fullName>
    </submittedName>
</protein>
<feature type="transmembrane region" description="Helical" evidence="1">
    <location>
        <begin position="148"/>
        <end position="166"/>
    </location>
</feature>
<accession>A0A9P1IYK3</accession>
<keyword evidence="1" id="KW-0812">Transmembrane</keyword>
<evidence type="ECO:0000313" key="3">
    <source>
        <dbReference type="Proteomes" id="UP001152747"/>
    </source>
</evidence>
<feature type="transmembrane region" description="Helical" evidence="1">
    <location>
        <begin position="244"/>
        <end position="263"/>
    </location>
</feature>
<sequence>MNFWDLFFSLEVLLCLFGFCSQIAFIKIVAFRTGISIYGRINLFFLSLGYITIMLSFLMFSSMCLINFGTYLEVLECDDAKQTFLWIHRFSEFHVVGFHSMINNDRRIFLLKPGLGSLNHRKYISPVLIFLNVIFSGIYATAVGDPSTRVFANITIFFINNLNMIFEVKLYRLSMRVFTQTRGTISLAQRYEVTLSFKMIKCFLPAMTTSLILKTLTFGMYLAHTFPSVYENIDVPKFYLVLNTLWNIDCSMFPWFFIVQLSAKRVKENIQRQSQIEYFQSLKNAWM</sequence>
<comment type="caution">
    <text evidence="2">The sequence shown here is derived from an EMBL/GenBank/DDBJ whole genome shotgun (WGS) entry which is preliminary data.</text>
</comment>
<keyword evidence="3" id="KW-1185">Reference proteome</keyword>
<feature type="transmembrane region" description="Helical" evidence="1">
    <location>
        <begin position="202"/>
        <end position="224"/>
    </location>
</feature>